<dbReference type="InterPro" id="IPR050282">
    <property type="entry name" value="Cycloisomerase_2"/>
</dbReference>
<dbReference type="AlphaFoldDB" id="A0A964WX59"/>
<dbReference type="SUPFAM" id="SSF51004">
    <property type="entry name" value="C-terminal (heme d1) domain of cytochrome cd1-nitrite reductase"/>
    <property type="match status" value="1"/>
</dbReference>
<dbReference type="EMBL" id="JAAABI010000002">
    <property type="protein sequence ID" value="NAY91522.1"/>
    <property type="molecule type" value="Genomic_DNA"/>
</dbReference>
<sequence>MRHIAILVCMAILLFLACKDQPKNETMHTLFVGTYTDGESEGIYQYSFDTNDGSLTQGALVAKLPNPSYLTISNDGKHLYAVQETADFDSLGGGVTAFKFDNGVLGILNSMGSQGAHPCHISLSEDGRLAVSNYTGGNVSIFKLDQDGALVPDPQVIEHKAIDSLKVPHAHMAQFTQDGLFVADLGLSAVMRYQNDGGKFVPSEQKALALPDGAGSRHFTFNKDENMLYVINELNATIVVFEKNTKDDYLPVQTVKTLDDNYNGANSCADIHLSPDGRFLYGSNRGENTIVIFSVDEVSGTLSLVGRNAVEGEWPRNFSLDPSGQFLLVANQYSNNIVVFKRDGESGNLEFSGETKIANPVCLKFFPN</sequence>
<comment type="similarity">
    <text evidence="1">Belongs to the cycloisomerase 2 family.</text>
</comment>
<evidence type="ECO:0000256" key="3">
    <source>
        <dbReference type="SAM" id="SignalP"/>
    </source>
</evidence>
<dbReference type="Pfam" id="PF10282">
    <property type="entry name" value="Lactonase"/>
    <property type="match status" value="1"/>
</dbReference>
<dbReference type="InterPro" id="IPR019405">
    <property type="entry name" value="Lactonase_7-beta_prop"/>
</dbReference>
<protein>
    <submittedName>
        <fullName evidence="4">Beta-propeller fold lactonase family protein</fullName>
    </submittedName>
</protein>
<evidence type="ECO:0000313" key="4">
    <source>
        <dbReference type="EMBL" id="NAY91522.1"/>
    </source>
</evidence>
<gene>
    <name evidence="4" type="ORF">GTQ34_06300</name>
</gene>
<feature type="chain" id="PRO_5037536909" evidence="3">
    <location>
        <begin position="21"/>
        <end position="368"/>
    </location>
</feature>
<reference evidence="4" key="1">
    <citation type="submission" date="2020-01" db="EMBL/GenBank/DDBJ databases">
        <title>Muricauda ochracea sp. nov., isolated from a tidal flat of Garorim bay in Korea.</title>
        <authorList>
            <person name="Kim D."/>
            <person name="Yoo Y."/>
            <person name="Kim J.-J."/>
        </authorList>
    </citation>
    <scope>NUCLEOTIDE SEQUENCE</scope>
    <source>
        <strain evidence="4">JGD-17</strain>
    </source>
</reference>
<dbReference type="GO" id="GO:0017057">
    <property type="term" value="F:6-phosphogluconolactonase activity"/>
    <property type="evidence" value="ECO:0007669"/>
    <property type="project" value="TreeGrafter"/>
</dbReference>
<accession>A0A964WX59</accession>
<evidence type="ECO:0000256" key="1">
    <source>
        <dbReference type="ARBA" id="ARBA00005564"/>
    </source>
</evidence>
<feature type="signal peptide" evidence="3">
    <location>
        <begin position="1"/>
        <end position="20"/>
    </location>
</feature>
<comment type="caution">
    <text evidence="4">The sequence shown here is derived from an EMBL/GenBank/DDBJ whole genome shotgun (WGS) entry which is preliminary data.</text>
</comment>
<proteinExistence type="inferred from homology"/>
<keyword evidence="2" id="KW-0119">Carbohydrate metabolism</keyword>
<name>A0A964WX59_9FLAO</name>
<keyword evidence="5" id="KW-1185">Reference proteome</keyword>
<dbReference type="PROSITE" id="PS51257">
    <property type="entry name" value="PROKAR_LIPOPROTEIN"/>
    <property type="match status" value="1"/>
</dbReference>
<evidence type="ECO:0000313" key="5">
    <source>
        <dbReference type="Proteomes" id="UP000667650"/>
    </source>
</evidence>
<dbReference type="Proteomes" id="UP000667650">
    <property type="component" value="Unassembled WGS sequence"/>
</dbReference>
<keyword evidence="3" id="KW-0732">Signal</keyword>
<organism evidence="4 5">
    <name type="scientific">Flagellimonas ochracea</name>
    <dbReference type="NCBI Taxonomy" id="2696472"/>
    <lineage>
        <taxon>Bacteria</taxon>
        <taxon>Pseudomonadati</taxon>
        <taxon>Bacteroidota</taxon>
        <taxon>Flavobacteriia</taxon>
        <taxon>Flavobacteriales</taxon>
        <taxon>Flavobacteriaceae</taxon>
        <taxon>Flagellimonas</taxon>
    </lineage>
</organism>
<dbReference type="PANTHER" id="PTHR30344">
    <property type="entry name" value="6-PHOSPHOGLUCONOLACTONASE-RELATED"/>
    <property type="match status" value="1"/>
</dbReference>
<keyword evidence="2" id="KW-0313">Glucose metabolism</keyword>
<dbReference type="GO" id="GO:0006006">
    <property type="term" value="P:glucose metabolic process"/>
    <property type="evidence" value="ECO:0007669"/>
    <property type="project" value="UniProtKB-KW"/>
</dbReference>
<evidence type="ECO:0000256" key="2">
    <source>
        <dbReference type="ARBA" id="ARBA00022526"/>
    </source>
</evidence>
<dbReference type="RefSeq" id="WP_166522939.1">
    <property type="nucleotide sequence ID" value="NZ_JAAABI010000002.1"/>
</dbReference>
<dbReference type="InterPro" id="IPR011048">
    <property type="entry name" value="Haem_d1_sf"/>
</dbReference>
<dbReference type="Gene3D" id="2.130.10.10">
    <property type="entry name" value="YVTN repeat-like/Quinoprotein amine dehydrogenase"/>
    <property type="match status" value="1"/>
</dbReference>
<dbReference type="InterPro" id="IPR015943">
    <property type="entry name" value="WD40/YVTN_repeat-like_dom_sf"/>
</dbReference>
<dbReference type="GO" id="GO:0005829">
    <property type="term" value="C:cytosol"/>
    <property type="evidence" value="ECO:0007669"/>
    <property type="project" value="TreeGrafter"/>
</dbReference>
<dbReference type="PANTHER" id="PTHR30344:SF1">
    <property type="entry name" value="6-PHOSPHOGLUCONOLACTONASE"/>
    <property type="match status" value="1"/>
</dbReference>